<dbReference type="InterPro" id="IPR013563">
    <property type="entry name" value="Oligopep_ABC_C"/>
</dbReference>
<dbReference type="InterPro" id="IPR050319">
    <property type="entry name" value="ABC_transp_ATP-bind"/>
</dbReference>
<dbReference type="NCBIfam" id="NF007739">
    <property type="entry name" value="PRK10419.1"/>
    <property type="match status" value="2"/>
</dbReference>
<evidence type="ECO:0000256" key="1">
    <source>
        <dbReference type="ARBA" id="ARBA00004417"/>
    </source>
</evidence>
<evidence type="ECO:0000256" key="4">
    <source>
        <dbReference type="ARBA" id="ARBA00022741"/>
    </source>
</evidence>
<dbReference type="GO" id="GO:0005524">
    <property type="term" value="F:ATP binding"/>
    <property type="evidence" value="ECO:0007669"/>
    <property type="project" value="UniProtKB-KW"/>
</dbReference>
<dbReference type="NCBIfam" id="NF008453">
    <property type="entry name" value="PRK11308.1"/>
    <property type="match status" value="2"/>
</dbReference>
<dbReference type="Proteomes" id="UP000664288">
    <property type="component" value="Unassembled WGS sequence"/>
</dbReference>
<accession>A0ABS3J7X8</accession>
<comment type="similarity">
    <text evidence="2">Belongs to the ABC transporter superfamily.</text>
</comment>
<feature type="domain" description="ABC transporter" evidence="6">
    <location>
        <begin position="27"/>
        <end position="278"/>
    </location>
</feature>
<keyword evidence="8" id="KW-1185">Reference proteome</keyword>
<dbReference type="PROSITE" id="PS00211">
    <property type="entry name" value="ABC_TRANSPORTER_1"/>
    <property type="match status" value="2"/>
</dbReference>
<keyword evidence="4" id="KW-0547">Nucleotide-binding</keyword>
<reference evidence="7 8" key="1">
    <citation type="submission" date="2021-03" db="EMBL/GenBank/DDBJ databases">
        <title>Whole genome sequence of Jiella sp. MQZ13P-4.</title>
        <authorList>
            <person name="Tuo L."/>
        </authorList>
    </citation>
    <scope>NUCLEOTIDE SEQUENCE [LARGE SCALE GENOMIC DNA]</scope>
    <source>
        <strain evidence="7 8">MQZ13P-4</strain>
    </source>
</reference>
<comment type="subcellular location">
    <subcellularLocation>
        <location evidence="1">Cell inner membrane</location>
        <topology evidence="1">Peripheral membrane protein</topology>
    </subcellularLocation>
</comment>
<dbReference type="SMART" id="SM00382">
    <property type="entry name" value="AAA"/>
    <property type="match status" value="2"/>
</dbReference>
<evidence type="ECO:0000259" key="6">
    <source>
        <dbReference type="PROSITE" id="PS50893"/>
    </source>
</evidence>
<keyword evidence="3" id="KW-0813">Transport</keyword>
<dbReference type="CDD" id="cd03257">
    <property type="entry name" value="ABC_NikE_OppD_transporters"/>
    <property type="match status" value="2"/>
</dbReference>
<dbReference type="InterPro" id="IPR017871">
    <property type="entry name" value="ABC_transporter-like_CS"/>
</dbReference>
<protein>
    <submittedName>
        <fullName evidence="7">ABC transporter ATP-binding protein</fullName>
    </submittedName>
</protein>
<evidence type="ECO:0000313" key="7">
    <source>
        <dbReference type="EMBL" id="MBO0905760.1"/>
    </source>
</evidence>
<evidence type="ECO:0000256" key="5">
    <source>
        <dbReference type="ARBA" id="ARBA00022840"/>
    </source>
</evidence>
<evidence type="ECO:0000256" key="2">
    <source>
        <dbReference type="ARBA" id="ARBA00005417"/>
    </source>
</evidence>
<organism evidence="7 8">
    <name type="scientific">Jiella sonneratiae</name>
    <dbReference type="NCBI Taxonomy" id="2816856"/>
    <lineage>
        <taxon>Bacteria</taxon>
        <taxon>Pseudomonadati</taxon>
        <taxon>Pseudomonadota</taxon>
        <taxon>Alphaproteobacteria</taxon>
        <taxon>Hyphomicrobiales</taxon>
        <taxon>Aurantimonadaceae</taxon>
        <taxon>Jiella</taxon>
    </lineage>
</organism>
<gene>
    <name evidence="7" type="ORF">J1C47_19110</name>
</gene>
<sequence length="563" mass="61522">MRADQRKDVPRVITANTASVSASDALLSVDDLSVAFGQGAKATLAVDRVSFSIAKGETLALVGESGSGKSVSALSILKLLPYPAASHPTGAIYFEGENLIGGDTKELRKVRGNRISMIFQEPMSSLNPLHTIEKQVGEVLKLHRGLSEKAARARTLELLTQVGIRNAEERLGAYPHQLSGGQRQRVMIAMALANDPDLLIADEPTTALDVTVQAQILELLKKLQAEHGMAMLFITHDLGIVRRIADRVCVMYRGKIVEEGPTRRIFEAPGHEYTRHLLAAEPKGRPPAANANAPVVMEAKDLKVWFPIRSGLLRRTSGYVKAVDGIDLTLRAGQTVGVVGESGSGKTTLGLALSRMISSTGEIRFDGERIDDRSFRSMRPLREKMQIVFQDPYGSLSPRMSIADIVAEGLSIHERNLSPDARDARVVEVLREVGLDPAARFRFPHEFSGGQRQRVAIARAMILNPRFVMLDEPTSALDMSVQAQVVDLLRDLQKKHDLAYLFISHDLKVVRALANEVIVMRNGVVVERGPAAEIFDRPRTDYTKALMAAAFDIKAAPTGVVSE</sequence>
<dbReference type="SUPFAM" id="SSF52540">
    <property type="entry name" value="P-loop containing nucleoside triphosphate hydrolases"/>
    <property type="match status" value="2"/>
</dbReference>
<dbReference type="EMBL" id="JAFMPY010000025">
    <property type="protein sequence ID" value="MBO0905760.1"/>
    <property type="molecule type" value="Genomic_DNA"/>
</dbReference>
<name>A0ABS3J7X8_9HYPH</name>
<dbReference type="Pfam" id="PF00005">
    <property type="entry name" value="ABC_tran"/>
    <property type="match status" value="2"/>
</dbReference>
<dbReference type="InterPro" id="IPR027417">
    <property type="entry name" value="P-loop_NTPase"/>
</dbReference>
<dbReference type="PROSITE" id="PS50893">
    <property type="entry name" value="ABC_TRANSPORTER_2"/>
    <property type="match status" value="2"/>
</dbReference>
<evidence type="ECO:0000256" key="3">
    <source>
        <dbReference type="ARBA" id="ARBA00022448"/>
    </source>
</evidence>
<keyword evidence="5 7" id="KW-0067">ATP-binding</keyword>
<feature type="domain" description="ABC transporter" evidence="6">
    <location>
        <begin position="308"/>
        <end position="547"/>
    </location>
</feature>
<dbReference type="InterPro" id="IPR003439">
    <property type="entry name" value="ABC_transporter-like_ATP-bd"/>
</dbReference>
<dbReference type="InterPro" id="IPR003593">
    <property type="entry name" value="AAA+_ATPase"/>
</dbReference>
<dbReference type="PANTHER" id="PTHR43776">
    <property type="entry name" value="TRANSPORT ATP-BINDING PROTEIN"/>
    <property type="match status" value="1"/>
</dbReference>
<dbReference type="Gene3D" id="3.40.50.300">
    <property type="entry name" value="P-loop containing nucleotide triphosphate hydrolases"/>
    <property type="match status" value="2"/>
</dbReference>
<proteinExistence type="inferred from homology"/>
<evidence type="ECO:0000313" key="8">
    <source>
        <dbReference type="Proteomes" id="UP000664288"/>
    </source>
</evidence>
<dbReference type="Pfam" id="PF08352">
    <property type="entry name" value="oligo_HPY"/>
    <property type="match status" value="2"/>
</dbReference>
<comment type="caution">
    <text evidence="7">The sequence shown here is derived from an EMBL/GenBank/DDBJ whole genome shotgun (WGS) entry which is preliminary data.</text>
</comment>
<dbReference type="PANTHER" id="PTHR43776:SF7">
    <property type="entry name" value="D,D-DIPEPTIDE TRANSPORT ATP-BINDING PROTEIN DDPF-RELATED"/>
    <property type="match status" value="1"/>
</dbReference>